<accession>A0A8M1KQB7</accession>
<name>A0A8M1KQB7_CLUHA</name>
<evidence type="ECO:0000313" key="4">
    <source>
        <dbReference type="RefSeq" id="XP_042563879.1"/>
    </source>
</evidence>
<dbReference type="CTD" id="100317018"/>
<gene>
    <name evidence="4" type="primary">syt18b</name>
</gene>
<keyword evidence="2" id="KW-1133">Transmembrane helix</keyword>
<keyword evidence="2" id="KW-0472">Membrane</keyword>
<feature type="compositionally biased region" description="Low complexity" evidence="1">
    <location>
        <begin position="90"/>
        <end position="107"/>
    </location>
</feature>
<proteinExistence type="predicted"/>
<dbReference type="Proteomes" id="UP000515152">
    <property type="component" value="Chromosome 6"/>
</dbReference>
<reference evidence="4" key="1">
    <citation type="submission" date="2025-08" db="UniProtKB">
        <authorList>
            <consortium name="RefSeq"/>
        </authorList>
    </citation>
    <scope>IDENTIFICATION</scope>
</reference>
<dbReference type="KEGG" id="char:122132940"/>
<feature type="compositionally biased region" description="Low complexity" evidence="1">
    <location>
        <begin position="176"/>
        <end position="194"/>
    </location>
</feature>
<protein>
    <submittedName>
        <fullName evidence="4">Formin-like protein 6</fullName>
    </submittedName>
</protein>
<organism evidence="3 4">
    <name type="scientific">Clupea harengus</name>
    <name type="common">Atlantic herring</name>
    <dbReference type="NCBI Taxonomy" id="7950"/>
    <lineage>
        <taxon>Eukaryota</taxon>
        <taxon>Metazoa</taxon>
        <taxon>Chordata</taxon>
        <taxon>Craniata</taxon>
        <taxon>Vertebrata</taxon>
        <taxon>Euteleostomi</taxon>
        <taxon>Actinopterygii</taxon>
        <taxon>Neopterygii</taxon>
        <taxon>Teleostei</taxon>
        <taxon>Clupei</taxon>
        <taxon>Clupeiformes</taxon>
        <taxon>Clupeoidei</taxon>
        <taxon>Clupeidae</taxon>
        <taxon>Clupea</taxon>
    </lineage>
</organism>
<evidence type="ECO:0000256" key="1">
    <source>
        <dbReference type="SAM" id="MobiDB-lite"/>
    </source>
</evidence>
<feature type="compositionally biased region" description="Pro residues" evidence="1">
    <location>
        <begin position="195"/>
        <end position="206"/>
    </location>
</feature>
<keyword evidence="3" id="KW-1185">Reference proteome</keyword>
<feature type="compositionally biased region" description="Pro residues" evidence="1">
    <location>
        <begin position="154"/>
        <end position="175"/>
    </location>
</feature>
<feature type="region of interest" description="Disordered" evidence="1">
    <location>
        <begin position="90"/>
        <end position="129"/>
    </location>
</feature>
<feature type="transmembrane region" description="Helical" evidence="2">
    <location>
        <begin position="12"/>
        <end position="32"/>
    </location>
</feature>
<sequence>MPLQMGAHLQIVLAVGSAVICFFLVLGCFLCWRRRKSRLHGDKEAALSLPALTSDPAVVTPSPWPSIGVLPVRQQYEELEGDVLEFPSLFPSPSPSASATSTSSPSEDGLSALGLAPRPRSSSDLQESTSSLARASCFPLRRLSSPAAPCSPLRSPPPPPPPPSPTAAPPCPPSPDWASCPAPNGPWSAAARWPPTAPSPPARAAG</sequence>
<keyword evidence="2" id="KW-0812">Transmembrane</keyword>
<dbReference type="RefSeq" id="XP_042563879.1">
    <property type="nucleotide sequence ID" value="XM_042707945.1"/>
</dbReference>
<evidence type="ECO:0000313" key="3">
    <source>
        <dbReference type="Proteomes" id="UP000515152"/>
    </source>
</evidence>
<dbReference type="AlphaFoldDB" id="A0A8M1KQB7"/>
<evidence type="ECO:0000256" key="2">
    <source>
        <dbReference type="SAM" id="Phobius"/>
    </source>
</evidence>
<feature type="region of interest" description="Disordered" evidence="1">
    <location>
        <begin position="146"/>
        <end position="206"/>
    </location>
</feature>
<dbReference type="GeneID" id="122132940"/>